<gene>
    <name evidence="7" type="ORF">J2Z71_000084</name>
</gene>
<dbReference type="PANTHER" id="PTHR43425">
    <property type="entry name" value="OXYGEN-INSENSITIVE NADPH NITROREDUCTASE"/>
    <property type="match status" value="1"/>
</dbReference>
<feature type="domain" description="Nitroreductase" evidence="6">
    <location>
        <begin position="11"/>
        <end position="163"/>
    </location>
</feature>
<dbReference type="CDD" id="cd02146">
    <property type="entry name" value="NfsA-like"/>
    <property type="match status" value="1"/>
</dbReference>
<keyword evidence="8" id="KW-1185">Reference proteome</keyword>
<dbReference type="Pfam" id="PF00881">
    <property type="entry name" value="Nitroreductase"/>
    <property type="match status" value="1"/>
</dbReference>
<accession>A0ABS4K9X1</accession>
<evidence type="ECO:0000313" key="7">
    <source>
        <dbReference type="EMBL" id="MBP2024569.1"/>
    </source>
</evidence>
<dbReference type="Proteomes" id="UP001519306">
    <property type="component" value="Unassembled WGS sequence"/>
</dbReference>
<keyword evidence="4 5" id="KW-0560">Oxidoreductase</keyword>
<dbReference type="PIRSF" id="PIRSF005426">
    <property type="entry name" value="Frp"/>
    <property type="match status" value="1"/>
</dbReference>
<reference evidence="7 8" key="1">
    <citation type="submission" date="2021-03" db="EMBL/GenBank/DDBJ databases">
        <title>Genomic Encyclopedia of Type Strains, Phase IV (KMG-IV): sequencing the most valuable type-strain genomes for metagenomic binning, comparative biology and taxonomic classification.</title>
        <authorList>
            <person name="Goeker M."/>
        </authorList>
    </citation>
    <scope>NUCLEOTIDE SEQUENCE [LARGE SCALE GENOMIC DNA]</scope>
    <source>
        <strain evidence="7 8">DSM 27563</strain>
    </source>
</reference>
<keyword evidence="3 5" id="KW-0288">FMN</keyword>
<dbReference type="RefSeq" id="WP_210059873.1">
    <property type="nucleotide sequence ID" value="NZ_JAGGLJ010000001.1"/>
</dbReference>
<dbReference type="PANTHER" id="PTHR43425:SF2">
    <property type="entry name" value="OXYGEN-INSENSITIVE NADPH NITROREDUCTASE"/>
    <property type="match status" value="1"/>
</dbReference>
<dbReference type="InterPro" id="IPR016446">
    <property type="entry name" value="Flavin_OxRdtase_Frp"/>
</dbReference>
<protein>
    <submittedName>
        <fullName evidence="7">Nitroreductase</fullName>
    </submittedName>
</protein>
<dbReference type="SUPFAM" id="SSF55469">
    <property type="entry name" value="FMN-dependent nitroreductase-like"/>
    <property type="match status" value="1"/>
</dbReference>
<keyword evidence="2 5" id="KW-0285">Flavoprotein</keyword>
<evidence type="ECO:0000256" key="2">
    <source>
        <dbReference type="ARBA" id="ARBA00022630"/>
    </source>
</evidence>
<dbReference type="InterPro" id="IPR000415">
    <property type="entry name" value="Nitroreductase-like"/>
</dbReference>
<proteinExistence type="inferred from homology"/>
<evidence type="ECO:0000256" key="4">
    <source>
        <dbReference type="ARBA" id="ARBA00023002"/>
    </source>
</evidence>
<comment type="similarity">
    <text evidence="1 5">Belongs to the flavin oxidoreductase frp family.</text>
</comment>
<dbReference type="Gene3D" id="3.40.109.10">
    <property type="entry name" value="NADH Oxidase"/>
    <property type="match status" value="1"/>
</dbReference>
<evidence type="ECO:0000259" key="6">
    <source>
        <dbReference type="Pfam" id="PF00881"/>
    </source>
</evidence>
<keyword evidence="5" id="KW-0521">NADP</keyword>
<comment type="caution">
    <text evidence="7">The sequence shown here is derived from an EMBL/GenBank/DDBJ whole genome shotgun (WGS) entry which is preliminary data.</text>
</comment>
<evidence type="ECO:0000256" key="1">
    <source>
        <dbReference type="ARBA" id="ARBA00008366"/>
    </source>
</evidence>
<sequence>MNETIKKQLNHRTIREFEDREVSDEVLKTLLDVLNKTATSTGMQQYSIIRVKDIDKREKLSKIANQEYLKRCPELFVFIVDIYRNKSILEEMNSSAKTYKDMDRFFQGFTDACLAAQNMTVALESMDMGAVYFGSILNDYDSVCEILNLPEYTFPVFGVGFGYPAQDPQLKPRMPMELKIFTDEYERFDNYLEKIKDYDEEMTHYYDTRMSGRRSDSFSKQVVKQFENIIELRKDVLKSIEKQGFNIK</sequence>
<evidence type="ECO:0000256" key="5">
    <source>
        <dbReference type="PIRNR" id="PIRNR005426"/>
    </source>
</evidence>
<evidence type="ECO:0000256" key="3">
    <source>
        <dbReference type="ARBA" id="ARBA00022643"/>
    </source>
</evidence>
<evidence type="ECO:0000313" key="8">
    <source>
        <dbReference type="Proteomes" id="UP001519306"/>
    </source>
</evidence>
<name>A0ABS4K9X1_9FIRM</name>
<organism evidence="7 8">
    <name type="scientific">Peptoniphilus stercorisuis</name>
    <dbReference type="NCBI Taxonomy" id="1436965"/>
    <lineage>
        <taxon>Bacteria</taxon>
        <taxon>Bacillati</taxon>
        <taxon>Bacillota</taxon>
        <taxon>Tissierellia</taxon>
        <taxon>Tissierellales</taxon>
        <taxon>Peptoniphilaceae</taxon>
        <taxon>Peptoniphilus</taxon>
    </lineage>
</organism>
<dbReference type="InterPro" id="IPR029479">
    <property type="entry name" value="Nitroreductase"/>
</dbReference>
<dbReference type="EMBL" id="JAGGLJ010000001">
    <property type="protein sequence ID" value="MBP2024569.1"/>
    <property type="molecule type" value="Genomic_DNA"/>
</dbReference>